<comment type="subcellular location">
    <subcellularLocation>
        <location evidence="1">Cytoplasm</location>
    </subcellularLocation>
</comment>
<dbReference type="EMBL" id="PEZG01000075">
    <property type="protein sequence ID" value="PIS15484.1"/>
    <property type="molecule type" value="Genomic_DNA"/>
</dbReference>
<sequence length="338" mass="38122">MNNAISIDKDYLLEKISLSSHFTSSRLSSVTALQGVLMKGGTGEIHLYATNLNSFYHTLIKIEVKAPFQVILEPKKIMEFLSLLPPGKVTVEIKEKQVVIIQQKTRGTFPIISSEEFPLPPKLDEKEKKIKTANFTKGLPLVLFAASTDETRLVLSGVNFLTQDDEMVMVATDGFRLSLQRYKGDNNIGSMIIPSSFLSEILKFIKGEEVFFGHSASEKTILFRVGDDEFFSRLIEGDYPPFEKVIPVERKTIVIADREELLRKVKLISVFARDLSHIVVIEVTKEGLRLQPKTETDDGNIAQQEAEVSGEDQRVAFNYKFVLDILNHISSKKIKIEL</sequence>
<dbReference type="Proteomes" id="UP000231198">
    <property type="component" value="Unassembled WGS sequence"/>
</dbReference>
<dbReference type="AlphaFoldDB" id="A0A2H0WS40"/>
<dbReference type="SUPFAM" id="SSF55979">
    <property type="entry name" value="DNA clamp"/>
    <property type="match status" value="3"/>
</dbReference>
<evidence type="ECO:0000256" key="3">
    <source>
        <dbReference type="ARBA" id="ARBA00022490"/>
    </source>
</evidence>
<name>A0A2H0WS40_9BACT</name>
<dbReference type="NCBIfam" id="TIGR00663">
    <property type="entry name" value="dnan"/>
    <property type="match status" value="1"/>
</dbReference>
<dbReference type="SMART" id="SM00480">
    <property type="entry name" value="POL3Bc"/>
    <property type="match status" value="1"/>
</dbReference>
<evidence type="ECO:0000256" key="1">
    <source>
        <dbReference type="ARBA" id="ARBA00004496"/>
    </source>
</evidence>
<reference evidence="13" key="1">
    <citation type="submission" date="2017-09" db="EMBL/GenBank/DDBJ databases">
        <title>Depth-based differentiation of microbial function through sediment-hosted aquifers and enrichment of novel symbionts in the deep terrestrial subsurface.</title>
        <authorList>
            <person name="Probst A.J."/>
            <person name="Ladd B."/>
            <person name="Jarett J.K."/>
            <person name="Geller-Mcgrath D.E."/>
            <person name="Sieber C.M.K."/>
            <person name="Emerson J.B."/>
            <person name="Anantharaman K."/>
            <person name="Thomas B.C."/>
            <person name="Malmstrom R."/>
            <person name="Stieglmeier M."/>
            <person name="Klingl A."/>
            <person name="Woyke T."/>
            <person name="Ryan C.M."/>
            <person name="Banfield J.F."/>
        </authorList>
    </citation>
    <scope>NUCLEOTIDE SEQUENCE [LARGE SCALE GENOMIC DNA]</scope>
</reference>
<dbReference type="InterPro" id="IPR001001">
    <property type="entry name" value="DNA_polIII_beta"/>
</dbReference>
<dbReference type="GO" id="GO:0005737">
    <property type="term" value="C:cytoplasm"/>
    <property type="evidence" value="ECO:0007669"/>
    <property type="project" value="UniProtKB-SubCell"/>
</dbReference>
<evidence type="ECO:0000256" key="4">
    <source>
        <dbReference type="ARBA" id="ARBA00022679"/>
    </source>
</evidence>
<dbReference type="PANTHER" id="PTHR30478:SF0">
    <property type="entry name" value="BETA SLIDING CLAMP"/>
    <property type="match status" value="1"/>
</dbReference>
<dbReference type="InterPro" id="IPR022635">
    <property type="entry name" value="DNA_polIII_beta_C"/>
</dbReference>
<dbReference type="InterPro" id="IPR046938">
    <property type="entry name" value="DNA_clamp_sf"/>
</dbReference>
<dbReference type="Pfam" id="PF02768">
    <property type="entry name" value="DNA_pol3_beta_3"/>
    <property type="match status" value="1"/>
</dbReference>
<keyword evidence="6" id="KW-0235">DNA replication</keyword>
<keyword evidence="3" id="KW-0963">Cytoplasm</keyword>
<evidence type="ECO:0000256" key="2">
    <source>
        <dbReference type="ARBA" id="ARBA00010752"/>
    </source>
</evidence>
<dbReference type="CDD" id="cd00140">
    <property type="entry name" value="beta_clamp"/>
    <property type="match status" value="1"/>
</dbReference>
<dbReference type="InterPro" id="IPR022637">
    <property type="entry name" value="DNA_polIII_beta_cen"/>
</dbReference>
<dbReference type="GO" id="GO:0006271">
    <property type="term" value="P:DNA strand elongation involved in DNA replication"/>
    <property type="evidence" value="ECO:0007669"/>
    <property type="project" value="TreeGrafter"/>
</dbReference>
<protein>
    <submittedName>
        <fullName evidence="12">DNA polymerase III subunit beta</fullName>
    </submittedName>
</protein>
<dbReference type="Pfam" id="PF00712">
    <property type="entry name" value="DNA_pol3_beta"/>
    <property type="match status" value="1"/>
</dbReference>
<evidence type="ECO:0000256" key="5">
    <source>
        <dbReference type="ARBA" id="ARBA00022695"/>
    </source>
</evidence>
<evidence type="ECO:0000259" key="11">
    <source>
        <dbReference type="Pfam" id="PF02768"/>
    </source>
</evidence>
<evidence type="ECO:0000256" key="7">
    <source>
        <dbReference type="ARBA" id="ARBA00022932"/>
    </source>
</evidence>
<evidence type="ECO:0000256" key="6">
    <source>
        <dbReference type="ARBA" id="ARBA00022705"/>
    </source>
</evidence>
<dbReference type="Gene3D" id="3.10.150.10">
    <property type="entry name" value="DNA Polymerase III, subunit A, domain 2"/>
    <property type="match status" value="1"/>
</dbReference>
<feature type="domain" description="DNA polymerase III beta sliding clamp central" evidence="10">
    <location>
        <begin position="130"/>
        <end position="240"/>
    </location>
</feature>
<dbReference type="GO" id="GO:0009360">
    <property type="term" value="C:DNA polymerase III complex"/>
    <property type="evidence" value="ECO:0007669"/>
    <property type="project" value="InterPro"/>
</dbReference>
<feature type="domain" description="DNA polymerase III beta sliding clamp C-terminal" evidence="11">
    <location>
        <begin position="244"/>
        <end position="338"/>
    </location>
</feature>
<evidence type="ECO:0000256" key="8">
    <source>
        <dbReference type="ARBA" id="ARBA00023125"/>
    </source>
</evidence>
<organism evidence="12 13">
    <name type="scientific">Candidatus Roizmanbacteria bacterium CG09_land_8_20_14_0_10_41_9</name>
    <dbReference type="NCBI Taxonomy" id="1974850"/>
    <lineage>
        <taxon>Bacteria</taxon>
        <taxon>Candidatus Roizmaniibacteriota</taxon>
    </lineage>
</organism>
<keyword evidence="8" id="KW-0238">DNA-binding</keyword>
<evidence type="ECO:0000259" key="9">
    <source>
        <dbReference type="Pfam" id="PF00712"/>
    </source>
</evidence>
<dbReference type="Pfam" id="PF02767">
    <property type="entry name" value="DNA_pol3_beta_2"/>
    <property type="match status" value="1"/>
</dbReference>
<dbReference type="GO" id="GO:0003677">
    <property type="term" value="F:DNA binding"/>
    <property type="evidence" value="ECO:0007669"/>
    <property type="project" value="UniProtKB-KW"/>
</dbReference>
<keyword evidence="4" id="KW-0808">Transferase</keyword>
<comment type="caution">
    <text evidence="12">The sequence shown here is derived from an EMBL/GenBank/DDBJ whole genome shotgun (WGS) entry which is preliminary data.</text>
</comment>
<dbReference type="GO" id="GO:0008408">
    <property type="term" value="F:3'-5' exonuclease activity"/>
    <property type="evidence" value="ECO:0007669"/>
    <property type="project" value="InterPro"/>
</dbReference>
<comment type="similarity">
    <text evidence="2">Belongs to the beta sliding clamp family.</text>
</comment>
<dbReference type="GO" id="GO:0003887">
    <property type="term" value="F:DNA-directed DNA polymerase activity"/>
    <property type="evidence" value="ECO:0007669"/>
    <property type="project" value="UniProtKB-KW"/>
</dbReference>
<gene>
    <name evidence="12" type="primary">dnaN</name>
    <name evidence="12" type="ORF">COT62_03470</name>
</gene>
<evidence type="ECO:0000313" key="13">
    <source>
        <dbReference type="Proteomes" id="UP000231198"/>
    </source>
</evidence>
<evidence type="ECO:0000259" key="10">
    <source>
        <dbReference type="Pfam" id="PF02767"/>
    </source>
</evidence>
<dbReference type="PANTHER" id="PTHR30478">
    <property type="entry name" value="DNA POLYMERASE III SUBUNIT BETA"/>
    <property type="match status" value="1"/>
</dbReference>
<proteinExistence type="inferred from homology"/>
<dbReference type="Gene3D" id="3.70.10.10">
    <property type="match status" value="1"/>
</dbReference>
<accession>A0A2H0WS40</accession>
<feature type="domain" description="DNA polymerase III beta sliding clamp N-terminal" evidence="9">
    <location>
        <begin position="5"/>
        <end position="119"/>
    </location>
</feature>
<feature type="non-terminal residue" evidence="12">
    <location>
        <position position="338"/>
    </location>
</feature>
<evidence type="ECO:0000313" key="12">
    <source>
        <dbReference type="EMBL" id="PIS15484.1"/>
    </source>
</evidence>
<dbReference type="InterPro" id="IPR022634">
    <property type="entry name" value="DNA_polIII_beta_N"/>
</dbReference>
<keyword evidence="7" id="KW-0239">DNA-directed DNA polymerase</keyword>
<keyword evidence="5" id="KW-0548">Nucleotidyltransferase</keyword>